<dbReference type="SUPFAM" id="SSF46689">
    <property type="entry name" value="Homeodomain-like"/>
    <property type="match status" value="1"/>
</dbReference>
<name>A0AAW6GQP0_BACUN</name>
<dbReference type="RefSeq" id="WP_196027841.1">
    <property type="nucleotide sequence ID" value="NZ_JADPCT010000028.1"/>
</dbReference>
<gene>
    <name evidence="6" type="ORF">POZ24_14270</name>
</gene>
<feature type="domain" description="HTH tetR-type" evidence="5">
    <location>
        <begin position="11"/>
        <end position="71"/>
    </location>
</feature>
<protein>
    <submittedName>
        <fullName evidence="6">TetR/AcrR family transcriptional regulator</fullName>
    </submittedName>
</protein>
<keyword evidence="2 4" id="KW-0238">DNA-binding</keyword>
<dbReference type="InterPro" id="IPR001647">
    <property type="entry name" value="HTH_TetR"/>
</dbReference>
<organism evidence="6 7">
    <name type="scientific">Bacteroides uniformis</name>
    <dbReference type="NCBI Taxonomy" id="820"/>
    <lineage>
        <taxon>Bacteria</taxon>
        <taxon>Pseudomonadati</taxon>
        <taxon>Bacteroidota</taxon>
        <taxon>Bacteroidia</taxon>
        <taxon>Bacteroidales</taxon>
        <taxon>Bacteroidaceae</taxon>
        <taxon>Bacteroides</taxon>
    </lineage>
</organism>
<dbReference type="GO" id="GO:0003677">
    <property type="term" value="F:DNA binding"/>
    <property type="evidence" value="ECO:0007669"/>
    <property type="project" value="UniProtKB-UniRule"/>
</dbReference>
<dbReference type="Pfam" id="PF00440">
    <property type="entry name" value="TetR_N"/>
    <property type="match status" value="1"/>
</dbReference>
<dbReference type="SUPFAM" id="SSF48498">
    <property type="entry name" value="Tetracyclin repressor-like, C-terminal domain"/>
    <property type="match status" value="1"/>
</dbReference>
<evidence type="ECO:0000313" key="7">
    <source>
        <dbReference type="Proteomes" id="UP001213309"/>
    </source>
</evidence>
<dbReference type="PRINTS" id="PR00455">
    <property type="entry name" value="HTHTETR"/>
</dbReference>
<dbReference type="EMBL" id="JAQNSG010000013">
    <property type="protein sequence ID" value="MDC1881180.1"/>
    <property type="molecule type" value="Genomic_DNA"/>
</dbReference>
<reference evidence="6" key="1">
    <citation type="submission" date="2022-10" db="EMBL/GenBank/DDBJ databases">
        <title>Human gut microbiome strain richness.</title>
        <authorList>
            <person name="Chen-Liaw A."/>
        </authorList>
    </citation>
    <scope>NUCLEOTIDE SEQUENCE</scope>
    <source>
        <strain evidence="6">1001713st2_A4_1001713B170214_170313</strain>
    </source>
</reference>
<sequence length="203" mass="22676">MRKEGKYSKSEKTTQFIIEQVAPIFNKKGYVGTSLSDLTDATGLTKGSIYGNFKNKDGVAIEAFKYNLAIITNSFFEEISNNSISPLDRLLALPKTYQSRYDDIVAMGGCPIINTAVDADDTHPQLKKMAQNVILRIKKSLIAVIEEGISKRQIKPQTESNKIAEIMISLVEGGFMMAKLLDEKEYFENSLKQLEEIIKGLKV</sequence>
<proteinExistence type="predicted"/>
<evidence type="ECO:0000259" key="5">
    <source>
        <dbReference type="PROSITE" id="PS50977"/>
    </source>
</evidence>
<dbReference type="Gene3D" id="1.10.357.10">
    <property type="entry name" value="Tetracycline Repressor, domain 2"/>
    <property type="match status" value="1"/>
</dbReference>
<accession>A0AAW6GQP0</accession>
<evidence type="ECO:0000256" key="3">
    <source>
        <dbReference type="ARBA" id="ARBA00023163"/>
    </source>
</evidence>
<keyword evidence="3" id="KW-0804">Transcription</keyword>
<dbReference type="AlphaFoldDB" id="A0AAW6GQP0"/>
<dbReference type="InterPro" id="IPR009057">
    <property type="entry name" value="Homeodomain-like_sf"/>
</dbReference>
<dbReference type="InterPro" id="IPR036271">
    <property type="entry name" value="Tet_transcr_reg_TetR-rel_C_sf"/>
</dbReference>
<dbReference type="Pfam" id="PF16925">
    <property type="entry name" value="TetR_C_13"/>
    <property type="match status" value="1"/>
</dbReference>
<evidence type="ECO:0000256" key="2">
    <source>
        <dbReference type="ARBA" id="ARBA00023125"/>
    </source>
</evidence>
<evidence type="ECO:0000256" key="4">
    <source>
        <dbReference type="PROSITE-ProRule" id="PRU00335"/>
    </source>
</evidence>
<dbReference type="PANTHER" id="PTHR47506">
    <property type="entry name" value="TRANSCRIPTIONAL REGULATORY PROTEIN"/>
    <property type="match status" value="1"/>
</dbReference>
<keyword evidence="1" id="KW-0805">Transcription regulation</keyword>
<evidence type="ECO:0000313" key="6">
    <source>
        <dbReference type="EMBL" id="MDC1881180.1"/>
    </source>
</evidence>
<dbReference type="PROSITE" id="PS50977">
    <property type="entry name" value="HTH_TETR_2"/>
    <property type="match status" value="1"/>
</dbReference>
<evidence type="ECO:0000256" key="1">
    <source>
        <dbReference type="ARBA" id="ARBA00023015"/>
    </source>
</evidence>
<dbReference type="Proteomes" id="UP001213309">
    <property type="component" value="Unassembled WGS sequence"/>
</dbReference>
<feature type="DNA-binding region" description="H-T-H motif" evidence="4">
    <location>
        <begin position="34"/>
        <end position="53"/>
    </location>
</feature>
<dbReference type="InterPro" id="IPR011075">
    <property type="entry name" value="TetR_C"/>
</dbReference>
<dbReference type="PANTHER" id="PTHR47506:SF3">
    <property type="entry name" value="HTH-TYPE TRANSCRIPTIONAL REGULATOR LMRA"/>
    <property type="match status" value="1"/>
</dbReference>
<comment type="caution">
    <text evidence="6">The sequence shown here is derived from an EMBL/GenBank/DDBJ whole genome shotgun (WGS) entry which is preliminary data.</text>
</comment>